<comment type="caution">
    <text evidence="2">The sequence shown here is derived from an EMBL/GenBank/DDBJ whole genome shotgun (WGS) entry which is preliminary data.</text>
</comment>
<dbReference type="EMBL" id="JBHUIP010000006">
    <property type="protein sequence ID" value="MFD2262830.1"/>
    <property type="molecule type" value="Genomic_DNA"/>
</dbReference>
<organism evidence="2 3">
    <name type="scientific">Lacibacterium aquatile</name>
    <dbReference type="NCBI Taxonomy" id="1168082"/>
    <lineage>
        <taxon>Bacteria</taxon>
        <taxon>Pseudomonadati</taxon>
        <taxon>Pseudomonadota</taxon>
        <taxon>Alphaproteobacteria</taxon>
        <taxon>Rhodospirillales</taxon>
        <taxon>Rhodospirillaceae</taxon>
    </lineage>
</organism>
<protein>
    <recommendedName>
        <fullName evidence="4">LPXTG cell wall anchor domain-containing protein</fullName>
    </recommendedName>
</protein>
<keyword evidence="1" id="KW-0472">Membrane</keyword>
<feature type="transmembrane region" description="Helical" evidence="1">
    <location>
        <begin position="12"/>
        <end position="31"/>
    </location>
</feature>
<evidence type="ECO:0000313" key="3">
    <source>
        <dbReference type="Proteomes" id="UP001597295"/>
    </source>
</evidence>
<evidence type="ECO:0000256" key="1">
    <source>
        <dbReference type="SAM" id="Phobius"/>
    </source>
</evidence>
<name>A0ABW5DQR0_9PROT</name>
<keyword evidence="1" id="KW-1133">Transmembrane helix</keyword>
<gene>
    <name evidence="2" type="ORF">ACFSM5_08020</name>
</gene>
<dbReference type="Proteomes" id="UP001597295">
    <property type="component" value="Unassembled WGS sequence"/>
</dbReference>
<keyword evidence="1" id="KW-0812">Transmembrane</keyword>
<proteinExistence type="predicted"/>
<evidence type="ECO:0008006" key="4">
    <source>
        <dbReference type="Google" id="ProtNLM"/>
    </source>
</evidence>
<sequence>MLNADPNNQSIIAFGVVVVLVLLGLAARLVMSRSKRTKDRPDTSGQLFL</sequence>
<keyword evidence="3" id="KW-1185">Reference proteome</keyword>
<accession>A0ABW5DQR0</accession>
<evidence type="ECO:0000313" key="2">
    <source>
        <dbReference type="EMBL" id="MFD2262830.1"/>
    </source>
</evidence>
<reference evidence="3" key="1">
    <citation type="journal article" date="2019" name="Int. J. Syst. Evol. Microbiol.">
        <title>The Global Catalogue of Microorganisms (GCM) 10K type strain sequencing project: providing services to taxonomists for standard genome sequencing and annotation.</title>
        <authorList>
            <consortium name="The Broad Institute Genomics Platform"/>
            <consortium name="The Broad Institute Genome Sequencing Center for Infectious Disease"/>
            <person name="Wu L."/>
            <person name="Ma J."/>
        </authorList>
    </citation>
    <scope>NUCLEOTIDE SEQUENCE [LARGE SCALE GENOMIC DNA]</scope>
    <source>
        <strain evidence="3">CGMCC 1.19062</strain>
    </source>
</reference>
<dbReference type="RefSeq" id="WP_379875799.1">
    <property type="nucleotide sequence ID" value="NZ_JBHUIP010000006.1"/>
</dbReference>